<evidence type="ECO:0000313" key="5">
    <source>
        <dbReference type="EMBL" id="GAA3618872.1"/>
    </source>
</evidence>
<keyword evidence="2" id="KW-0808">Transferase</keyword>
<gene>
    <name evidence="5" type="ORF">GCM10022236_21410</name>
</gene>
<dbReference type="PANTHER" id="PTHR43199">
    <property type="entry name" value="GLUTATHIONE HYDROLASE"/>
    <property type="match status" value="1"/>
</dbReference>
<proteinExistence type="inferred from homology"/>
<dbReference type="RefSeq" id="WP_344804241.1">
    <property type="nucleotide sequence ID" value="NZ_BAABAB010000015.1"/>
</dbReference>
<keyword evidence="4" id="KW-0865">Zymogen</keyword>
<evidence type="ECO:0000256" key="1">
    <source>
        <dbReference type="ARBA" id="ARBA00009381"/>
    </source>
</evidence>
<organism evidence="5 6">
    <name type="scientific">Microlunatus ginsengisoli</name>
    <dbReference type="NCBI Taxonomy" id="363863"/>
    <lineage>
        <taxon>Bacteria</taxon>
        <taxon>Bacillati</taxon>
        <taxon>Actinomycetota</taxon>
        <taxon>Actinomycetes</taxon>
        <taxon>Propionibacteriales</taxon>
        <taxon>Propionibacteriaceae</taxon>
        <taxon>Microlunatus</taxon>
    </lineage>
</organism>
<protein>
    <recommendedName>
        <fullName evidence="7">Gamma-glutamyltranspeptidase / glutathione hydrolase</fullName>
    </recommendedName>
</protein>
<dbReference type="PRINTS" id="PR01210">
    <property type="entry name" value="GGTRANSPTASE"/>
</dbReference>
<dbReference type="Pfam" id="PF01019">
    <property type="entry name" value="G_glu_transpept"/>
    <property type="match status" value="2"/>
</dbReference>
<name>A0ABP6ZT93_9ACTN</name>
<dbReference type="Proteomes" id="UP001501490">
    <property type="component" value="Unassembled WGS sequence"/>
</dbReference>
<dbReference type="InterPro" id="IPR029055">
    <property type="entry name" value="Ntn_hydrolases_N"/>
</dbReference>
<keyword evidence="3" id="KW-0378">Hydrolase</keyword>
<evidence type="ECO:0000313" key="6">
    <source>
        <dbReference type="Proteomes" id="UP001501490"/>
    </source>
</evidence>
<dbReference type="PANTHER" id="PTHR43199:SF1">
    <property type="entry name" value="GLUTATHIONE HYDROLASE PROENZYME"/>
    <property type="match status" value="1"/>
</dbReference>
<dbReference type="InterPro" id="IPR043137">
    <property type="entry name" value="GGT_ssub_C"/>
</dbReference>
<evidence type="ECO:0000256" key="4">
    <source>
        <dbReference type="ARBA" id="ARBA00023145"/>
    </source>
</evidence>
<accession>A0ABP6ZT93</accession>
<evidence type="ECO:0008006" key="7">
    <source>
        <dbReference type="Google" id="ProtNLM"/>
    </source>
</evidence>
<reference evidence="6" key="1">
    <citation type="journal article" date="2019" name="Int. J. Syst. Evol. Microbiol.">
        <title>The Global Catalogue of Microorganisms (GCM) 10K type strain sequencing project: providing services to taxonomists for standard genome sequencing and annotation.</title>
        <authorList>
            <consortium name="The Broad Institute Genomics Platform"/>
            <consortium name="The Broad Institute Genome Sequencing Center for Infectious Disease"/>
            <person name="Wu L."/>
            <person name="Ma J."/>
        </authorList>
    </citation>
    <scope>NUCLEOTIDE SEQUENCE [LARGE SCALE GENOMIC DNA]</scope>
    <source>
        <strain evidence="6">JCM 16929</strain>
    </source>
</reference>
<comment type="caution">
    <text evidence="5">The sequence shown here is derived from an EMBL/GenBank/DDBJ whole genome shotgun (WGS) entry which is preliminary data.</text>
</comment>
<keyword evidence="6" id="KW-1185">Reference proteome</keyword>
<evidence type="ECO:0000256" key="2">
    <source>
        <dbReference type="ARBA" id="ARBA00022679"/>
    </source>
</evidence>
<comment type="similarity">
    <text evidence="1">Belongs to the gamma-glutamyltransferase family.</text>
</comment>
<dbReference type="InterPro" id="IPR051792">
    <property type="entry name" value="GGT_bact"/>
</dbReference>
<sequence>MSMLPGVAAGHPTTARAGAEILHAGGSAADAAVAMMLVSCAAETIFTGLSGGGFAIYYDAASRQATCLNFFVQIPGTTGRARGDGVPIEVIFVGQQVPYDIGPSTVAVPGVPAGAKRIWERWGRLAWADVVAPGLAASYGTPFSQAHADLLPLVSQAMHVGDGDWVYRRPDGAFLQAGDVLVHEDQHLAYRLLAQDPDAFYHGAFAHAMVEAVADGGALDLADLETYEVVESEPRVVSWRGTQVAARGDDLDDLLGTLAEVRSGGTDVRSDPDLARSLVTALRAPDRRAETTNCVAVDADGNACAITTTLGLGSGVWVPGYGVHLNSMLGEGELIRGELVPGQRMGSMMSPLLVFADGEPVIVAGAAGGSRIRPALIQCLLGMVGGLPPQQAIDAPRLNAVPGLVRLEPGFSEAVVGALRQQGDEVAIADTLAPYFGGVSAISTLGGGADVRRGGTVIVV</sequence>
<dbReference type="Gene3D" id="3.60.20.40">
    <property type="match status" value="1"/>
</dbReference>
<evidence type="ECO:0000256" key="3">
    <source>
        <dbReference type="ARBA" id="ARBA00022801"/>
    </source>
</evidence>
<dbReference type="EMBL" id="BAABAB010000015">
    <property type="protein sequence ID" value="GAA3618872.1"/>
    <property type="molecule type" value="Genomic_DNA"/>
</dbReference>
<dbReference type="SUPFAM" id="SSF56235">
    <property type="entry name" value="N-terminal nucleophile aminohydrolases (Ntn hydrolases)"/>
    <property type="match status" value="1"/>
</dbReference>